<keyword evidence="6" id="KW-0539">Nucleus</keyword>
<dbReference type="PANTHER" id="PTHR46136:SF19">
    <property type="entry name" value="TRANSCRIPTION FACTOR GTE12"/>
    <property type="match status" value="1"/>
</dbReference>
<feature type="coiled-coil region" evidence="8">
    <location>
        <begin position="475"/>
        <end position="541"/>
    </location>
</feature>
<dbReference type="InterPro" id="IPR001487">
    <property type="entry name" value="Bromodomain"/>
</dbReference>
<comment type="subcellular location">
    <subcellularLocation>
        <location evidence="1">Nucleus</location>
    </subcellularLocation>
</comment>
<dbReference type="PANTHER" id="PTHR46136">
    <property type="entry name" value="TRANSCRIPTION FACTOR GTE8"/>
    <property type="match status" value="1"/>
</dbReference>
<evidence type="ECO:0000256" key="7">
    <source>
        <dbReference type="PROSITE-ProRule" id="PRU00035"/>
    </source>
</evidence>
<evidence type="ECO:0000256" key="2">
    <source>
        <dbReference type="ARBA" id="ARBA00023015"/>
    </source>
</evidence>
<protein>
    <recommendedName>
        <fullName evidence="9">Bromo domain-containing protein</fullName>
    </recommendedName>
</protein>
<evidence type="ECO:0000256" key="6">
    <source>
        <dbReference type="ARBA" id="ARBA00023242"/>
    </source>
</evidence>
<dbReference type="InterPro" id="IPR036427">
    <property type="entry name" value="Bromodomain-like_sf"/>
</dbReference>
<proteinExistence type="predicted"/>
<dbReference type="Pfam" id="PF00439">
    <property type="entry name" value="Bromodomain"/>
    <property type="match status" value="1"/>
</dbReference>
<evidence type="ECO:0000256" key="3">
    <source>
        <dbReference type="ARBA" id="ARBA00023054"/>
    </source>
</evidence>
<keyword evidence="3 8" id="KW-0175">Coiled coil</keyword>
<dbReference type="Gene3D" id="1.20.920.10">
    <property type="entry name" value="Bromodomain-like"/>
    <property type="match status" value="1"/>
</dbReference>
<feature type="domain" description="Bromo" evidence="9">
    <location>
        <begin position="174"/>
        <end position="246"/>
    </location>
</feature>
<dbReference type="CDD" id="cd05506">
    <property type="entry name" value="Bromo_plant1"/>
    <property type="match status" value="1"/>
</dbReference>
<keyword evidence="2" id="KW-0805">Transcription regulation</keyword>
<dbReference type="Proteomes" id="UP001417504">
    <property type="component" value="Unassembled WGS sequence"/>
</dbReference>
<dbReference type="PRINTS" id="PR00503">
    <property type="entry name" value="BROMODOMAIN"/>
</dbReference>
<dbReference type="SUPFAM" id="SSF47370">
    <property type="entry name" value="Bromodomain"/>
    <property type="match status" value="1"/>
</dbReference>
<dbReference type="EMBL" id="JBBNAE010000011">
    <property type="protein sequence ID" value="KAK9086059.1"/>
    <property type="molecule type" value="Genomic_DNA"/>
</dbReference>
<evidence type="ECO:0000256" key="5">
    <source>
        <dbReference type="ARBA" id="ARBA00023163"/>
    </source>
</evidence>
<evidence type="ECO:0000313" key="10">
    <source>
        <dbReference type="EMBL" id="KAK9086059.1"/>
    </source>
</evidence>
<evidence type="ECO:0000313" key="11">
    <source>
        <dbReference type="Proteomes" id="UP001417504"/>
    </source>
</evidence>
<name>A0AAP0E3S9_9MAGN</name>
<dbReference type="InterPro" id="IPR052442">
    <property type="entry name" value="Env_Response_Regulator"/>
</dbReference>
<evidence type="ECO:0000259" key="9">
    <source>
        <dbReference type="PROSITE" id="PS50014"/>
    </source>
</evidence>
<dbReference type="PROSITE" id="PS50014">
    <property type="entry name" value="BROMODOMAIN_2"/>
    <property type="match status" value="1"/>
</dbReference>
<dbReference type="InterPro" id="IPR037377">
    <property type="entry name" value="GTE_bromo"/>
</dbReference>
<sequence length="612" mass="69353">MLLESDSRNMQTTPMKFIQLSAMPIDENITIKKKLKVKLSRARSEDEKSIESEHERPTATLSSVVEMMAPKNSQNILISTSCEFNRQSSCTSVYATTFGQELKATPTTRWKTDDKNHPTVEKEVSLAGKPKNGSLVRCTGKRGPETRLCGQKLKKVKIGTRVMQQCGSLLRKLMNHQYGFVFNKPVDPVVLQIPDYFDIISEPMDLGTIKKKLENGVYSSTNEFAADVRLTFSNAMKYNPPTNWVHELAGELSRTFTLGWKSLESKWNVGKSDVVQVDKTPIYEERASKAAHVKELCPNSAASFSDTLPMLSLTFAQKQKLKKDIMELSKRELPQKLLGPLQKLGLVNEKDDKIAKFDNFDGEIAWELQRVVRSYFKSSNEKFAETGGTCGQNALPKDLDTGRKWQEYSTKRDDNGETTLTGLYSSDCPNTTYSVQLSPSKALRAAMLRSRFVDTIIKAQQKTLLSNGEKINPIVMKQERERLEKQQREEKLRIEAELKAAETASRIRLEAELKLQRQKEREAARLALQQMEQTVEINENLSVLKDLEMLFGCFESGSATCSDRSRIDRFDAITGAFHDRVLERLGLFLKDEFIEEDNEGRNPDVEEGEIAL</sequence>
<gene>
    <name evidence="10" type="ORF">Sjap_026470</name>
</gene>
<organism evidence="10 11">
    <name type="scientific">Stephania japonica</name>
    <dbReference type="NCBI Taxonomy" id="461633"/>
    <lineage>
        <taxon>Eukaryota</taxon>
        <taxon>Viridiplantae</taxon>
        <taxon>Streptophyta</taxon>
        <taxon>Embryophyta</taxon>
        <taxon>Tracheophyta</taxon>
        <taxon>Spermatophyta</taxon>
        <taxon>Magnoliopsida</taxon>
        <taxon>Ranunculales</taxon>
        <taxon>Menispermaceae</taxon>
        <taxon>Menispermoideae</taxon>
        <taxon>Cissampelideae</taxon>
        <taxon>Stephania</taxon>
    </lineage>
</organism>
<evidence type="ECO:0000256" key="4">
    <source>
        <dbReference type="ARBA" id="ARBA00023117"/>
    </source>
</evidence>
<evidence type="ECO:0000256" key="8">
    <source>
        <dbReference type="SAM" id="Coils"/>
    </source>
</evidence>
<reference evidence="10 11" key="1">
    <citation type="submission" date="2024-01" db="EMBL/GenBank/DDBJ databases">
        <title>Genome assemblies of Stephania.</title>
        <authorList>
            <person name="Yang L."/>
        </authorList>
    </citation>
    <scope>NUCLEOTIDE SEQUENCE [LARGE SCALE GENOMIC DNA]</scope>
    <source>
        <strain evidence="10">QJT</strain>
        <tissue evidence="10">Leaf</tissue>
    </source>
</reference>
<dbReference type="SMART" id="SM00297">
    <property type="entry name" value="BROMO"/>
    <property type="match status" value="1"/>
</dbReference>
<dbReference type="AlphaFoldDB" id="A0AAP0E3S9"/>
<evidence type="ECO:0000256" key="1">
    <source>
        <dbReference type="ARBA" id="ARBA00004123"/>
    </source>
</evidence>
<dbReference type="GO" id="GO:0005634">
    <property type="term" value="C:nucleus"/>
    <property type="evidence" value="ECO:0007669"/>
    <property type="project" value="UniProtKB-SubCell"/>
</dbReference>
<accession>A0AAP0E3S9</accession>
<keyword evidence="5" id="KW-0804">Transcription</keyword>
<comment type="caution">
    <text evidence="10">The sequence shown here is derived from an EMBL/GenBank/DDBJ whole genome shotgun (WGS) entry which is preliminary data.</text>
</comment>
<keyword evidence="4 7" id="KW-0103">Bromodomain</keyword>
<keyword evidence="11" id="KW-1185">Reference proteome</keyword>